<dbReference type="RefSeq" id="WP_380754193.1">
    <property type="nucleotide sequence ID" value="NZ_JBHSRF010000023.1"/>
</dbReference>
<organism evidence="6 7">
    <name type="scientific">Sphaerisporangium aureirubrum</name>
    <dbReference type="NCBI Taxonomy" id="1544736"/>
    <lineage>
        <taxon>Bacteria</taxon>
        <taxon>Bacillati</taxon>
        <taxon>Actinomycetota</taxon>
        <taxon>Actinomycetes</taxon>
        <taxon>Streptosporangiales</taxon>
        <taxon>Streptosporangiaceae</taxon>
        <taxon>Sphaerisporangium</taxon>
    </lineage>
</organism>
<evidence type="ECO:0000256" key="2">
    <source>
        <dbReference type="SAM" id="MobiDB-lite"/>
    </source>
</evidence>
<evidence type="ECO:0000313" key="6">
    <source>
        <dbReference type="EMBL" id="MFC6083000.1"/>
    </source>
</evidence>
<keyword evidence="7" id="KW-1185">Reference proteome</keyword>
<dbReference type="InterPro" id="IPR045351">
    <property type="entry name" value="DUF6531"/>
</dbReference>
<dbReference type="EMBL" id="JBHSRF010000023">
    <property type="protein sequence ID" value="MFC6083000.1"/>
    <property type="molecule type" value="Genomic_DNA"/>
</dbReference>
<evidence type="ECO:0000256" key="3">
    <source>
        <dbReference type="SAM" id="Phobius"/>
    </source>
</evidence>
<keyword evidence="3" id="KW-0472">Membrane</keyword>
<evidence type="ECO:0000259" key="5">
    <source>
        <dbReference type="Pfam" id="PF25023"/>
    </source>
</evidence>
<dbReference type="Pfam" id="PF05593">
    <property type="entry name" value="RHS_repeat"/>
    <property type="match status" value="3"/>
</dbReference>
<accession>A0ABW1NJC0</accession>
<reference evidence="7" key="1">
    <citation type="journal article" date="2019" name="Int. J. Syst. Evol. Microbiol.">
        <title>The Global Catalogue of Microorganisms (GCM) 10K type strain sequencing project: providing services to taxonomists for standard genome sequencing and annotation.</title>
        <authorList>
            <consortium name="The Broad Institute Genomics Platform"/>
            <consortium name="The Broad Institute Genome Sequencing Center for Infectious Disease"/>
            <person name="Wu L."/>
            <person name="Ma J."/>
        </authorList>
    </citation>
    <scope>NUCLEOTIDE SEQUENCE [LARGE SCALE GENOMIC DNA]</scope>
    <source>
        <strain evidence="7">JCM 30346</strain>
    </source>
</reference>
<gene>
    <name evidence="6" type="ORF">ACFP1K_17650</name>
</gene>
<dbReference type="PANTHER" id="PTHR32305:SF15">
    <property type="entry name" value="PROTEIN RHSA-RELATED"/>
    <property type="match status" value="1"/>
</dbReference>
<feature type="domain" description="Teneurin-like YD-shell" evidence="5">
    <location>
        <begin position="1424"/>
        <end position="1609"/>
    </location>
</feature>
<dbReference type="Gene3D" id="2.180.10.10">
    <property type="entry name" value="RHS repeat-associated core"/>
    <property type="match status" value="4"/>
</dbReference>
<keyword evidence="3" id="KW-1133">Transmembrane helix</keyword>
<keyword evidence="3" id="KW-0812">Transmembrane</keyword>
<dbReference type="InterPro" id="IPR031325">
    <property type="entry name" value="RHS_repeat"/>
</dbReference>
<evidence type="ECO:0000313" key="7">
    <source>
        <dbReference type="Proteomes" id="UP001596137"/>
    </source>
</evidence>
<evidence type="ECO:0000259" key="4">
    <source>
        <dbReference type="Pfam" id="PF20148"/>
    </source>
</evidence>
<comment type="caution">
    <text evidence="6">The sequence shown here is derived from an EMBL/GenBank/DDBJ whole genome shotgun (WGS) entry which is preliminary data.</text>
</comment>
<feature type="compositionally biased region" description="Polar residues" evidence="2">
    <location>
        <begin position="1918"/>
        <end position="1931"/>
    </location>
</feature>
<dbReference type="PANTHER" id="PTHR32305">
    <property type="match status" value="1"/>
</dbReference>
<dbReference type="NCBIfam" id="TIGR01643">
    <property type="entry name" value="YD_repeat_2x"/>
    <property type="match status" value="8"/>
</dbReference>
<dbReference type="InterPro" id="IPR006530">
    <property type="entry name" value="YD"/>
</dbReference>
<dbReference type="InterPro" id="IPR050708">
    <property type="entry name" value="T6SS_VgrG/RHS"/>
</dbReference>
<protein>
    <submittedName>
        <fullName evidence="6">RHS repeat-associated core domain-containing protein</fullName>
    </submittedName>
</protein>
<feature type="region of interest" description="Disordered" evidence="2">
    <location>
        <begin position="67"/>
        <end position="139"/>
    </location>
</feature>
<dbReference type="InterPro" id="IPR056823">
    <property type="entry name" value="TEN-like_YD-shell"/>
</dbReference>
<feature type="transmembrane region" description="Helical" evidence="3">
    <location>
        <begin position="1633"/>
        <end position="1653"/>
    </location>
</feature>
<evidence type="ECO:0000256" key="1">
    <source>
        <dbReference type="ARBA" id="ARBA00022737"/>
    </source>
</evidence>
<feature type="domain" description="DUF6531" evidence="4">
    <location>
        <begin position="203"/>
        <end position="272"/>
    </location>
</feature>
<keyword evidence="1" id="KW-0677">Repeat</keyword>
<dbReference type="Pfam" id="PF25023">
    <property type="entry name" value="TEN_YD-shell"/>
    <property type="match status" value="1"/>
</dbReference>
<dbReference type="InterPro" id="IPR022385">
    <property type="entry name" value="Rhs_assc_core"/>
</dbReference>
<feature type="region of interest" description="Disordered" evidence="2">
    <location>
        <begin position="1913"/>
        <end position="1937"/>
    </location>
</feature>
<name>A0ABW1NJC0_9ACTN</name>
<dbReference type="Proteomes" id="UP001596137">
    <property type="component" value="Unassembled WGS sequence"/>
</dbReference>
<dbReference type="NCBIfam" id="TIGR03696">
    <property type="entry name" value="Rhs_assc_core"/>
    <property type="match status" value="1"/>
</dbReference>
<dbReference type="Pfam" id="PF20148">
    <property type="entry name" value="DUF6531"/>
    <property type="match status" value="1"/>
</dbReference>
<sequence length="1937" mass="213198">MPGPYYYEQTGPTLDILFEDERVVLAPGDYRWFDDACTTVRFINAVTAANRTVRDALPQGLEALQQECTASGGGPDGASPVLDAPVEPPPITDPGSTDGGAPASGEPETPQSLGVPDPQPAGTTTSTPRDPGGSDGRLLAQQYFSPLDPLTAYDVAQLLLDGGIAPGDLEEALQHVVRNEAPEGAMHPDFGIGNTQNQIQVRDPVELFSGEFVVTVADVEIASRGFPLRLVRHYRSGPVWFGPWGYNWDHNYNVYLRELTDGRVAVWTGELREDVHTAIPAGGFDAPVGGRELLEFQPAAGPLPNHYVLTDLNGMRRIFHTPAGYPHSDRIPLVRVEDRSGNTHELTYDPQGRPDSVTDHAGRSILFGYGDCGRLERVRDHSGRVWEYVHDDEAEHLVAVITPPTPSFPDGVTTRYEYDDRFSESPGLRHNLTKVIDPDGREVVENIYGQDPSSDDFARVVRQEVGGFNTLYTTTRLQFVPRTPDAINIPAWRVEVDDPDNLFVYTFNYRGDLLDQRVRLVLDGSLRLVARTYRYDEAGNLTERYEPNGFGCLMRYDATAADPRARGNLLRLELVAPATAPSPSRVVSRYTYEPFFHRLKTHHDELGNLTTWIFDYEELTGTVGDIVRIEYPDATLPSGALQRRHELLAYNAFGQLIQYTSGAGHIDQYDYSAVGGDVGYLRQITRDAGGAAQTQSFEYNAWGVPVAFIDGLGNRTEHDVDELGYLTAVRRPLIGGDPAETRYRYLPSGRVRRQEQPRGEFTDEVLADPYIVHDFEYDEFGTLHIARYGANTAQPLEYRYQRDPSGTLHAIVDPLGRRTILAYDERRLLLSQTEAFGLPEQATTRYLYDANGNQSAVIDPAGHRVDFAYDAWDRLREVRLHGHPDAERTRIRLSLNAFDRLERLRIDGLTAPGIIGPLFEATTTYDERGRPVRRLIVGRSVDLIYDQDERVVQQIDQRGGITRFVYDGIGRVVQATDALGNMEHHTYDAAGNLRRHERMDVLPGGGAESFVTTVDYDVRNRPTTVTDPLGRVSSQAFDARDLPVSDTDPLGRVTWRTFGLRAEVVTVGRDLTLAIAATHTMTWDAGGRMTAYRDPEGATTIYDFDARDRNTAVHYPDGGTHLFTYDARIQPATETSPGGTRRSYTYRADGALSRIDFTAGPGVAPTPAIEVFSDGLRRAVRLSQGAEAVERTYDLLRLVSETTSGGTASIGYDDSTGTARLTYPDLRVDEYQLDLLGRLESVRLSAPGGAGLTGRLAAGAVLTRCRYRGPDRLAERTHWNGWTSELSYDGAARLTGLAYLDQAGVPQQELHQVHDGAGRRRLLWAQHPPQEPASYAYDDLDRLVEVREGLPLADPGTHLDLTAANAQIAVAAGLAPRRTQAFKLNLADARTRESTDSGTGPLVRDFTLTPTYAVVNVSEGPGVVPYTYDNDGRLVADGQYTYTYDALGRLIEARAAAAVVLHQEFDPLGRVVRRTENNTTITRVHLGHRLIEEQNTGSGGPTRQYVNGPGSDEIIMISTGRNLLPLHDPLQSVLGYADDVGTVLERYRFDVFGEASVFASDGITPLTATTVGPVVYAGLPLLAMERYDARTRMYDATTGRFLQPDPSGYVDSADRYGYTHHDPLNYIDPDGDIAVLIGLAIAAGLGLLAGLGTNTIRQQIRRMEQPDAEFDVGELLWSGVTGAVLGPVLVVAPELAIPLAGLGVVSAAEEYEQGNRATAAFDLVLSVVPFFSKHVRSAAFGKGTIFSPTRGLGPVDPLSTRWGRIATMGREFLNPTEGVTRVTHVTTRARLASIESRNTINATPAPTSLKVAVEGSRTGTWVLPWRASQLRTWSRLMAGRRPLEKYDPYVEFDVRPGELLRPGAGVKWLFQRYQRQLPGPVDLAGRNPTFGRLSNQPPTPMLADLTPFMHLTIPTDPFASSQQGSESTGPGQPQRGK</sequence>
<proteinExistence type="predicted"/>